<dbReference type="eggNOG" id="COG3584">
    <property type="taxonomic scope" value="Bacteria"/>
</dbReference>
<comment type="caution">
    <text evidence="3">The sequence shown here is derived from an EMBL/GenBank/DDBJ whole genome shotgun (WGS) entry which is preliminary data.</text>
</comment>
<dbReference type="GO" id="GO:0019867">
    <property type="term" value="C:outer membrane"/>
    <property type="evidence" value="ECO:0007669"/>
    <property type="project" value="InterPro"/>
</dbReference>
<gene>
    <name evidence="3" type="ORF">A374_07006</name>
</gene>
<keyword evidence="4" id="KW-1185">Reference proteome</keyword>
<evidence type="ECO:0000256" key="1">
    <source>
        <dbReference type="SAM" id="SignalP"/>
    </source>
</evidence>
<dbReference type="GO" id="GO:0004553">
    <property type="term" value="F:hydrolase activity, hydrolyzing O-glycosyl compounds"/>
    <property type="evidence" value="ECO:0007669"/>
    <property type="project" value="InterPro"/>
</dbReference>
<keyword evidence="1" id="KW-0732">Signal</keyword>
<dbReference type="RefSeq" id="WP_007201498.1">
    <property type="nucleotide sequence ID" value="NZ_AKKV01000023.1"/>
</dbReference>
<feature type="chain" id="PRO_5003713265" evidence="1">
    <location>
        <begin position="26"/>
        <end position="124"/>
    </location>
</feature>
<dbReference type="Pfam" id="PF06725">
    <property type="entry name" value="3D"/>
    <property type="match status" value="1"/>
</dbReference>
<sequence>MKKLIVALVVFLQVFTLMVSNPAEARSTYKKRMTGFQVTHYNESGLTASGRRTKDGVTIAVDPRVIKLGTWVEIKFPNGKKIKRRADDTGGAIKGRIIDLYVNKSDRTVRKLGRIHNVTVTILK</sequence>
<evidence type="ECO:0000259" key="2">
    <source>
        <dbReference type="Pfam" id="PF06725"/>
    </source>
</evidence>
<dbReference type="EMBL" id="AKKV01000023">
    <property type="protein sequence ID" value="EIT86049.1"/>
    <property type="molecule type" value="Genomic_DNA"/>
</dbReference>
<accession>I8AKG6</accession>
<dbReference type="InterPro" id="IPR036908">
    <property type="entry name" value="RlpA-like_sf"/>
</dbReference>
<dbReference type="SUPFAM" id="SSF50685">
    <property type="entry name" value="Barwin-like endoglucanases"/>
    <property type="match status" value="1"/>
</dbReference>
<proteinExistence type="predicted"/>
<dbReference type="CDD" id="cd14667">
    <property type="entry name" value="3D_containing_proteins"/>
    <property type="match status" value="1"/>
</dbReference>
<organism evidence="3 4">
    <name type="scientific">Fictibacillus macauensis ZFHKF-1</name>
    <dbReference type="NCBI Taxonomy" id="1196324"/>
    <lineage>
        <taxon>Bacteria</taxon>
        <taxon>Bacillati</taxon>
        <taxon>Bacillota</taxon>
        <taxon>Bacilli</taxon>
        <taxon>Bacillales</taxon>
        <taxon>Fictibacillaceae</taxon>
        <taxon>Fictibacillus</taxon>
    </lineage>
</organism>
<protein>
    <submittedName>
        <fullName evidence="3">Cell wall binding protein</fullName>
    </submittedName>
</protein>
<dbReference type="InterPro" id="IPR059180">
    <property type="entry name" value="3D_YorM"/>
</dbReference>
<reference evidence="3 4" key="1">
    <citation type="journal article" date="2012" name="J. Bacteriol.">
        <title>Genome of Bacillus macauensis ZFHKF-1, a Long-Chain-Forming Bacterium.</title>
        <authorList>
            <person name="Cai L."/>
            <person name="Zhang T."/>
        </authorList>
    </citation>
    <scope>NUCLEOTIDE SEQUENCE [LARGE SCALE GENOMIC DNA]</scope>
    <source>
        <strain evidence="3 4">ZFHKF-1</strain>
    </source>
</reference>
<feature type="domain" description="3D" evidence="2">
    <location>
        <begin position="58"/>
        <end position="124"/>
    </location>
</feature>
<dbReference type="GO" id="GO:0009254">
    <property type="term" value="P:peptidoglycan turnover"/>
    <property type="evidence" value="ECO:0007669"/>
    <property type="project" value="InterPro"/>
</dbReference>
<dbReference type="PATRIC" id="fig|1196324.3.peg.1433"/>
<dbReference type="STRING" id="1196324.A374_07006"/>
<dbReference type="AlphaFoldDB" id="I8AKG6"/>
<feature type="signal peptide" evidence="1">
    <location>
        <begin position="1"/>
        <end position="25"/>
    </location>
</feature>
<name>I8AKG6_9BACL</name>
<evidence type="ECO:0000313" key="4">
    <source>
        <dbReference type="Proteomes" id="UP000004080"/>
    </source>
</evidence>
<dbReference type="Proteomes" id="UP000004080">
    <property type="component" value="Unassembled WGS sequence"/>
</dbReference>
<dbReference type="OrthoDB" id="9798935at2"/>
<dbReference type="Gene3D" id="2.40.40.10">
    <property type="entry name" value="RlpA-like domain"/>
    <property type="match status" value="1"/>
</dbReference>
<evidence type="ECO:0000313" key="3">
    <source>
        <dbReference type="EMBL" id="EIT86049.1"/>
    </source>
</evidence>
<dbReference type="InterPro" id="IPR010611">
    <property type="entry name" value="3D_dom"/>
</dbReference>